<evidence type="ECO:0000313" key="4">
    <source>
        <dbReference type="Proteomes" id="UP000291819"/>
    </source>
</evidence>
<comment type="caution">
    <text evidence="3">The sequence shown here is derived from an EMBL/GenBank/DDBJ whole genome shotgun (WGS) entry which is preliminary data.</text>
</comment>
<sequence>MQFLYPIGLLALAGLIIPLIIHLWNVKQGKTLKIGSIALLGESSRVSSKSFKINDWLLLLLRCLLLTLLAFLLAQPYIKKIISGKNKTGWILVDKAMLLHVFKTQSRTIDSLIKQGYEVHDFNVGFEPLTLKDTADHQTKQSNSLNYTALLYAANQFVPSGTEVYFFADHRLNRFGNELPTLNYKLNWIPLNRTDTLSSWIASYAGKKYEAKSNPSNTTYEVLNSGDETSINIAIHEASGIADGKYLIAALKAIGSFTKRKIIINPASGKADIGFWLSDDPVTSTFKSSITPNGTLFQYEKGKVIATLSAINVDGRQIKLSKRVVSNNQLEKIWTDAFGNAILANEKVNNLNTFHFYSRFNPQWNELVWDGVFVKALMPIVIQDKNAIDFGFENHPNDQRRLSSRQNAAFQSSKTESTIKTTQNEALGTLFWIAALVIFVTERILSFRQKPNYVKS</sequence>
<dbReference type="NCBIfam" id="TIGR02226">
    <property type="entry name" value="two_anch"/>
    <property type="match status" value="1"/>
</dbReference>
<feature type="domain" description="Aerotolerance regulator N-terminal" evidence="2">
    <location>
        <begin position="1"/>
        <end position="76"/>
    </location>
</feature>
<name>A0A4Q9HG04_9SPHI</name>
<keyword evidence="1" id="KW-1133">Transmembrane helix</keyword>
<accession>A0A4Q9HG04</accession>
<gene>
    <name evidence="3" type="ORF">EYS08_05330</name>
</gene>
<keyword evidence="4" id="KW-1185">Reference proteome</keyword>
<proteinExistence type="predicted"/>
<dbReference type="PANTHER" id="PTHR37464">
    <property type="entry name" value="BLL2463 PROTEIN"/>
    <property type="match status" value="1"/>
</dbReference>
<dbReference type="RefSeq" id="WP_131028891.1">
    <property type="nucleotide sequence ID" value="NZ_SIXF01000003.1"/>
</dbReference>
<keyword evidence="1" id="KW-0472">Membrane</keyword>
<dbReference type="Pfam" id="PF07584">
    <property type="entry name" value="BatA"/>
    <property type="match status" value="1"/>
</dbReference>
<reference evidence="3 4" key="1">
    <citation type="submission" date="2019-02" db="EMBL/GenBank/DDBJ databases">
        <title>Pedobacter kyonggii whole genome sequence analysis.</title>
        <authorList>
            <person name="Dahal R.H."/>
        </authorList>
    </citation>
    <scope>NUCLEOTIDE SEQUENCE [LARGE SCALE GENOMIC DNA]</scope>
    <source>
        <strain evidence="3 4">K-4-11-1</strain>
    </source>
</reference>
<evidence type="ECO:0000313" key="3">
    <source>
        <dbReference type="EMBL" id="TBO44018.1"/>
    </source>
</evidence>
<dbReference type="InterPro" id="IPR011933">
    <property type="entry name" value="Double_TM_dom"/>
</dbReference>
<protein>
    <recommendedName>
        <fullName evidence="2">Aerotolerance regulator N-terminal domain-containing protein</fullName>
    </recommendedName>
</protein>
<dbReference type="OrthoDB" id="890881at2"/>
<dbReference type="InterPro" id="IPR024163">
    <property type="entry name" value="Aerotolerance_reg_N"/>
</dbReference>
<dbReference type="EMBL" id="SIXF01000003">
    <property type="protein sequence ID" value="TBO44018.1"/>
    <property type="molecule type" value="Genomic_DNA"/>
</dbReference>
<dbReference type="AlphaFoldDB" id="A0A4Q9HG04"/>
<feature type="transmembrane region" description="Helical" evidence="1">
    <location>
        <begin position="56"/>
        <end position="78"/>
    </location>
</feature>
<organism evidence="3 4">
    <name type="scientific">Pedobacter kyonggii</name>
    <dbReference type="NCBI Taxonomy" id="1926871"/>
    <lineage>
        <taxon>Bacteria</taxon>
        <taxon>Pseudomonadati</taxon>
        <taxon>Bacteroidota</taxon>
        <taxon>Sphingobacteriia</taxon>
        <taxon>Sphingobacteriales</taxon>
        <taxon>Sphingobacteriaceae</taxon>
        <taxon>Pedobacter</taxon>
    </lineage>
</organism>
<keyword evidence="1" id="KW-0812">Transmembrane</keyword>
<dbReference type="Proteomes" id="UP000291819">
    <property type="component" value="Unassembled WGS sequence"/>
</dbReference>
<evidence type="ECO:0000259" key="2">
    <source>
        <dbReference type="Pfam" id="PF07584"/>
    </source>
</evidence>
<dbReference type="PANTHER" id="PTHR37464:SF1">
    <property type="entry name" value="BLL2463 PROTEIN"/>
    <property type="match status" value="1"/>
</dbReference>
<feature type="transmembrane region" description="Helical" evidence="1">
    <location>
        <begin position="6"/>
        <end position="24"/>
    </location>
</feature>
<evidence type="ECO:0000256" key="1">
    <source>
        <dbReference type="SAM" id="Phobius"/>
    </source>
</evidence>